<dbReference type="InterPro" id="IPR051060">
    <property type="entry name" value="Carbamoyltrans_HypF-like"/>
</dbReference>
<evidence type="ECO:0000313" key="12">
    <source>
        <dbReference type="EMBL" id="SBT04240.1"/>
    </source>
</evidence>
<feature type="domain" description="YrdC-like" evidence="11">
    <location>
        <begin position="206"/>
        <end position="406"/>
    </location>
</feature>
<dbReference type="PROSITE" id="PS00150">
    <property type="entry name" value="ACYLPHOSPHATASE_1"/>
    <property type="match status" value="1"/>
</dbReference>
<name>A0A1A8XGE3_9RHOO</name>
<keyword evidence="3" id="KW-0436">Ligase</keyword>
<comment type="pathway">
    <text evidence="1 8">Protein modification; [NiFe] hydrogenase maturation.</text>
</comment>
<dbReference type="GO" id="GO:0016743">
    <property type="term" value="F:carboxyl- or carbamoyltransferase activity"/>
    <property type="evidence" value="ECO:0007669"/>
    <property type="project" value="UniProtKB-UniRule"/>
</dbReference>
<evidence type="ECO:0000256" key="6">
    <source>
        <dbReference type="ARBA" id="ARBA00022833"/>
    </source>
</evidence>
<dbReference type="Gene3D" id="3.90.870.50">
    <property type="match status" value="1"/>
</dbReference>
<dbReference type="RefSeq" id="WP_186409703.1">
    <property type="nucleotide sequence ID" value="NZ_FLQY01000029.1"/>
</dbReference>
<dbReference type="SUPFAM" id="SSF55821">
    <property type="entry name" value="YrdC/RibB"/>
    <property type="match status" value="1"/>
</dbReference>
<evidence type="ECO:0000256" key="7">
    <source>
        <dbReference type="ARBA" id="ARBA00048220"/>
    </source>
</evidence>
<dbReference type="InterPro" id="IPR006070">
    <property type="entry name" value="Sua5-like_dom"/>
</dbReference>
<dbReference type="EC" id="6.2.-.-" evidence="8"/>
<dbReference type="Pfam" id="PF00708">
    <property type="entry name" value="Acylphosphatase"/>
    <property type="match status" value="1"/>
</dbReference>
<comment type="similarity">
    <text evidence="2 8">Belongs to the carbamoyltransferase HypF family.</text>
</comment>
<dbReference type="EMBL" id="FLQY01000029">
    <property type="protein sequence ID" value="SBT04240.1"/>
    <property type="molecule type" value="Genomic_DNA"/>
</dbReference>
<dbReference type="PANTHER" id="PTHR42959:SF1">
    <property type="entry name" value="CARBAMOYLTRANSFERASE HYPF"/>
    <property type="match status" value="1"/>
</dbReference>
<evidence type="ECO:0000256" key="1">
    <source>
        <dbReference type="ARBA" id="ARBA00004711"/>
    </source>
</evidence>
<evidence type="ECO:0000256" key="2">
    <source>
        <dbReference type="ARBA" id="ARBA00008097"/>
    </source>
</evidence>
<dbReference type="InterPro" id="IPR011125">
    <property type="entry name" value="Znf_HypF"/>
</dbReference>
<dbReference type="Gene3D" id="3.30.110.120">
    <property type="match status" value="1"/>
</dbReference>
<organism evidence="12 13">
    <name type="scientific">Candidatus Propionivibrio aalborgensis</name>
    <dbReference type="NCBI Taxonomy" id="1860101"/>
    <lineage>
        <taxon>Bacteria</taxon>
        <taxon>Pseudomonadati</taxon>
        <taxon>Pseudomonadota</taxon>
        <taxon>Betaproteobacteria</taxon>
        <taxon>Rhodocyclales</taxon>
        <taxon>Rhodocyclaceae</taxon>
        <taxon>Propionivibrio</taxon>
    </lineage>
</organism>
<dbReference type="SUPFAM" id="SSF54975">
    <property type="entry name" value="Acylphosphatase/BLUF domain-like"/>
    <property type="match status" value="1"/>
</dbReference>
<dbReference type="InterPro" id="IPR017968">
    <property type="entry name" value="Acylphosphatase_CS"/>
</dbReference>
<comment type="function">
    <text evidence="8">Involved in the maturation of [NiFe] hydrogenases. Along with HypE, it catalyzes the synthesis of the CN ligands of the active site iron of [NiFe]-hydrogenases. HypF functions as a carbamoyl transferase using carbamoylphosphate as a substrate and transferring the carboxamido moiety in an ATP-dependent reaction to the thiolate of the C-terminal cysteine of HypE yielding a protein-S-carboxamide.</text>
</comment>
<accession>A0A1A8XGE3</accession>
<dbReference type="GO" id="GO:0016874">
    <property type="term" value="F:ligase activity"/>
    <property type="evidence" value="ECO:0007669"/>
    <property type="project" value="UniProtKB-UniRule"/>
</dbReference>
<evidence type="ECO:0000256" key="8">
    <source>
        <dbReference type="PIRNR" id="PIRNR006256"/>
    </source>
</evidence>
<dbReference type="InterPro" id="IPR004421">
    <property type="entry name" value="Carbamoyltransferase_HypF"/>
</dbReference>
<dbReference type="AlphaFoldDB" id="A0A1A8XGE3"/>
<keyword evidence="6" id="KW-0862">Zinc</keyword>
<dbReference type="InterPro" id="IPR041440">
    <property type="entry name" value="HypF_C"/>
</dbReference>
<dbReference type="Pfam" id="PF01300">
    <property type="entry name" value="Sua5_yciO_yrdC"/>
    <property type="match status" value="1"/>
</dbReference>
<dbReference type="GO" id="GO:0003725">
    <property type="term" value="F:double-stranded RNA binding"/>
    <property type="evidence" value="ECO:0007669"/>
    <property type="project" value="InterPro"/>
</dbReference>
<evidence type="ECO:0000259" key="10">
    <source>
        <dbReference type="PROSITE" id="PS51160"/>
    </source>
</evidence>
<dbReference type="Proteomes" id="UP000199600">
    <property type="component" value="Unassembled WGS sequence"/>
</dbReference>
<dbReference type="Pfam" id="PF07503">
    <property type="entry name" value="zf-HYPF"/>
    <property type="match status" value="1"/>
</dbReference>
<comment type="caution">
    <text evidence="9">Lacks conserved residue(s) required for the propagation of feature annotation.</text>
</comment>
<evidence type="ECO:0000256" key="9">
    <source>
        <dbReference type="PROSITE-ProRule" id="PRU00520"/>
    </source>
</evidence>
<evidence type="ECO:0000313" key="13">
    <source>
        <dbReference type="Proteomes" id="UP000199600"/>
    </source>
</evidence>
<reference evidence="12 13" key="1">
    <citation type="submission" date="2016-06" db="EMBL/GenBank/DDBJ databases">
        <authorList>
            <person name="Kjaerup R.B."/>
            <person name="Dalgaard T.S."/>
            <person name="Juul-Madsen H.R."/>
        </authorList>
    </citation>
    <scope>NUCLEOTIDE SEQUENCE [LARGE SCALE GENOMIC DNA]</scope>
    <source>
        <strain evidence="12">2</strain>
    </source>
</reference>
<keyword evidence="12" id="KW-0808">Transferase</keyword>
<evidence type="ECO:0000256" key="3">
    <source>
        <dbReference type="ARBA" id="ARBA00022598"/>
    </source>
</evidence>
<dbReference type="InterPro" id="IPR036046">
    <property type="entry name" value="Acylphosphatase-like_dom_sf"/>
</dbReference>
<comment type="catalytic activity">
    <reaction evidence="7 8">
        <text>C-terminal L-cysteinyl-[HypE protein] + carbamoyl phosphate + ATP + H2O = C-terminal S-carboxamide-L-cysteinyl-[HypE protein] + AMP + phosphate + diphosphate + H(+)</text>
        <dbReference type="Rhea" id="RHEA:55636"/>
        <dbReference type="Rhea" id="RHEA-COMP:14247"/>
        <dbReference type="Rhea" id="RHEA-COMP:14392"/>
        <dbReference type="ChEBI" id="CHEBI:15377"/>
        <dbReference type="ChEBI" id="CHEBI:15378"/>
        <dbReference type="ChEBI" id="CHEBI:30616"/>
        <dbReference type="ChEBI" id="CHEBI:33019"/>
        <dbReference type="ChEBI" id="CHEBI:43474"/>
        <dbReference type="ChEBI" id="CHEBI:58228"/>
        <dbReference type="ChEBI" id="CHEBI:76913"/>
        <dbReference type="ChEBI" id="CHEBI:139126"/>
        <dbReference type="ChEBI" id="CHEBI:456215"/>
    </reaction>
</comment>
<keyword evidence="5" id="KW-0863">Zinc-finger</keyword>
<feature type="domain" description="Acylphosphatase-like" evidence="10">
    <location>
        <begin position="11"/>
        <end position="98"/>
    </location>
</feature>
<dbReference type="NCBIfam" id="TIGR00143">
    <property type="entry name" value="hypF"/>
    <property type="match status" value="1"/>
</dbReference>
<dbReference type="PANTHER" id="PTHR42959">
    <property type="entry name" value="CARBAMOYLTRANSFERASE"/>
    <property type="match status" value="1"/>
</dbReference>
<dbReference type="PROSITE" id="PS51160">
    <property type="entry name" value="ACYLPHOSPHATASE_3"/>
    <property type="match status" value="1"/>
</dbReference>
<proteinExistence type="inferred from homology"/>
<sequence>MQTSDNSHNVCQRIRLSGVVQGVGFRPFVWRLAKELLLTGWVRKDARGVEIEVCGAAEQVQNLIERLQNDAPVKAHIDSVTAQNSHVECVADDFYILNSRSGRAPAMVGHDSAVCRDCLAEMFDPANRRWRYAFTNCTNCGPRYTIARALPYARERTSLKNFPRCPKCQNETQRKDGRHHNDEVNCCPKCGPQPELLDAEGRPLPGDPITQAVALLAQGKIVAIKGMGGFHLACDARNAVAVAVLRERKQRDERPFPVMLANASSASAFVQLGIGEPGLLAMAERPIILLKKRPSCDKALPGVTTGLGWLGVMMPFTPLQYLLFHESAGRPQGLGWLDRPQKLALVMTSADPGGEPTAISNEEALLRLSGIADAFLLHDREIKSRCDDSIARSGPGGLQLVRRARGYAPNAIKLPRSGPSVLAVGGWFKNTVCVTRGDEAFISQHIGDLDNAAACDYFESTVTRLLKLLGIKPALVAHDLDRSFHSTRFALDFAQQRGVPALAVQHHHAHTAAVQAEHRIDAPVIGLSLDGIGLGADGGGWGGELLRVDGVSMERIGSLAPIELAGEQALRVPWRLAAAVLQQLGRGKEIEKRFPEQRSAAAVEKMLLQGITCPKTSSLGCYINAAAGLLGISSMMAFDGQAAELLEGMADRYGDVLPLNGAWSIENGCLNLQPLLAVLADEKIPERGAAIFHATLVAALTDWVCAIAPSGSKIVGSGGCFLNQVLARGLRARLGGRGLQLIEARRLPPNDGGLAVGQAWVALQYLLG</sequence>
<gene>
    <name evidence="12" type="primary">hypF</name>
    <name evidence="12" type="ORF">PROAA_1240027</name>
</gene>
<dbReference type="GO" id="GO:0051604">
    <property type="term" value="P:protein maturation"/>
    <property type="evidence" value="ECO:0007669"/>
    <property type="project" value="TreeGrafter"/>
</dbReference>
<evidence type="ECO:0000256" key="4">
    <source>
        <dbReference type="ARBA" id="ARBA00022723"/>
    </source>
</evidence>
<dbReference type="Gene3D" id="3.30.420.360">
    <property type="match status" value="1"/>
</dbReference>
<dbReference type="InterPro" id="IPR001792">
    <property type="entry name" value="Acylphosphatase-like_dom"/>
</dbReference>
<keyword evidence="13" id="KW-1185">Reference proteome</keyword>
<dbReference type="Pfam" id="PF22521">
    <property type="entry name" value="HypF_C_2"/>
    <property type="match status" value="1"/>
</dbReference>
<dbReference type="Gene3D" id="3.30.420.40">
    <property type="match status" value="1"/>
</dbReference>
<dbReference type="Pfam" id="PF17788">
    <property type="entry name" value="HypF_C"/>
    <property type="match status" value="1"/>
</dbReference>
<dbReference type="InterPro" id="IPR017945">
    <property type="entry name" value="DHBP_synth_RibB-like_a/b_dom"/>
</dbReference>
<dbReference type="PIRSF" id="PIRSF006256">
    <property type="entry name" value="CMPcnvr_hdrg_mat"/>
    <property type="match status" value="1"/>
</dbReference>
<evidence type="ECO:0000259" key="11">
    <source>
        <dbReference type="PROSITE" id="PS51163"/>
    </source>
</evidence>
<protein>
    <recommendedName>
        <fullName evidence="8">Carbamoyltransferase HypF</fullName>
        <ecNumber evidence="8">6.2.-.-</ecNumber>
    </recommendedName>
</protein>
<evidence type="ECO:0000256" key="5">
    <source>
        <dbReference type="ARBA" id="ARBA00022771"/>
    </source>
</evidence>
<dbReference type="PROSITE" id="PS51163">
    <property type="entry name" value="YRDC"/>
    <property type="match status" value="1"/>
</dbReference>
<dbReference type="GO" id="GO:0008270">
    <property type="term" value="F:zinc ion binding"/>
    <property type="evidence" value="ECO:0007669"/>
    <property type="project" value="UniProtKB-KW"/>
</dbReference>
<keyword evidence="4" id="KW-0479">Metal-binding</keyword>
<dbReference type="UniPathway" id="UPA00335"/>
<dbReference type="InterPro" id="IPR055128">
    <property type="entry name" value="HypF_C_2"/>
</dbReference>